<sequence>MSWQRLMVPALLSTLLAACASNPDAPAPIVDRNQSGAPAPVASAAPIRNANAPASTGDAGAPGGTYVVKKGDTLYRIALDHGVAYRDLAAWNNLQDINGIKIGQTLKLSASGAPGAVAGDDNAPAGVEVHALKQDAPVTVAPLAAGGASNAPAANPAGPVVAANAHYPKAVKLPFTAQNASGIGATADGPAVAPKPQNANGSLPAATVNAAVQPSVSNVTNGNEKAPASAASAAVAGDAEVSDWLKPTAGNSDKPFSEESRGIDIAGKLGQSVVASASGKVVYAGSGLRGYGKMIIIKHNAEFLSAYAHNSKLLVKEGDIVKKGEKIAEMGNTDADRVELHFEIRRFGKPVDPAKYIH</sequence>
<organism evidence="4 5">
    <name type="scientific">Amantichitinum ursilacus</name>
    <dbReference type="NCBI Taxonomy" id="857265"/>
    <lineage>
        <taxon>Bacteria</taxon>
        <taxon>Pseudomonadati</taxon>
        <taxon>Pseudomonadota</taxon>
        <taxon>Betaproteobacteria</taxon>
        <taxon>Neisseriales</taxon>
        <taxon>Chitinibacteraceae</taxon>
        <taxon>Amantichitinum</taxon>
    </lineage>
</organism>
<feature type="domain" description="LysM" evidence="3">
    <location>
        <begin position="64"/>
        <end position="108"/>
    </location>
</feature>
<dbReference type="Pfam" id="PF01551">
    <property type="entry name" value="Peptidase_M23"/>
    <property type="match status" value="1"/>
</dbReference>
<proteinExistence type="inferred from homology"/>
<dbReference type="PROSITE" id="PS51782">
    <property type="entry name" value="LYSM"/>
    <property type="match status" value="1"/>
</dbReference>
<feature type="chain" id="PRO_5005863105" evidence="2">
    <location>
        <begin position="21"/>
        <end position="358"/>
    </location>
</feature>
<dbReference type="EMBL" id="LAQT01000001">
    <property type="protein sequence ID" value="KPC55075.1"/>
    <property type="molecule type" value="Genomic_DNA"/>
</dbReference>
<dbReference type="GO" id="GO:0009279">
    <property type="term" value="C:cell outer membrane"/>
    <property type="evidence" value="ECO:0007669"/>
    <property type="project" value="TreeGrafter"/>
</dbReference>
<dbReference type="GO" id="GO:0004222">
    <property type="term" value="F:metalloendopeptidase activity"/>
    <property type="evidence" value="ECO:0007669"/>
    <property type="project" value="TreeGrafter"/>
</dbReference>
<accession>A0A0N0XKU1</accession>
<dbReference type="InterPro" id="IPR036779">
    <property type="entry name" value="LysM_dom_sf"/>
</dbReference>
<dbReference type="PANTHER" id="PTHR21666:SF263">
    <property type="entry name" value="MUREIN HYDROLASE ACTIVATOR NLPD"/>
    <property type="match status" value="1"/>
</dbReference>
<evidence type="ECO:0000313" key="4">
    <source>
        <dbReference type="EMBL" id="KPC55075.1"/>
    </source>
</evidence>
<dbReference type="PATRIC" id="fig|857265.3.peg.86"/>
<evidence type="ECO:0000259" key="3">
    <source>
        <dbReference type="PROSITE" id="PS51782"/>
    </source>
</evidence>
<dbReference type="Pfam" id="PF01476">
    <property type="entry name" value="LysM"/>
    <property type="match status" value="1"/>
</dbReference>
<keyword evidence="5" id="KW-1185">Reference proteome</keyword>
<keyword evidence="2" id="KW-0732">Signal</keyword>
<dbReference type="CDD" id="cd00118">
    <property type="entry name" value="LysM"/>
    <property type="match status" value="1"/>
</dbReference>
<dbReference type="InterPro" id="IPR050570">
    <property type="entry name" value="Cell_wall_metabolism_enzyme"/>
</dbReference>
<dbReference type="CDD" id="cd12797">
    <property type="entry name" value="M23_peptidase"/>
    <property type="match status" value="1"/>
</dbReference>
<dbReference type="SMART" id="SM00257">
    <property type="entry name" value="LysM"/>
    <property type="match status" value="1"/>
</dbReference>
<comment type="similarity">
    <text evidence="1">Belongs to the E.coli NlpD/Haemophilus LppB family.</text>
</comment>
<dbReference type="SUPFAM" id="SSF51261">
    <property type="entry name" value="Duplicated hybrid motif"/>
    <property type="match status" value="1"/>
</dbReference>
<dbReference type="AlphaFoldDB" id="A0A0N0XKU1"/>
<dbReference type="GO" id="GO:0032153">
    <property type="term" value="C:cell division site"/>
    <property type="evidence" value="ECO:0007669"/>
    <property type="project" value="TreeGrafter"/>
</dbReference>
<feature type="signal peptide" evidence="2">
    <location>
        <begin position="1"/>
        <end position="20"/>
    </location>
</feature>
<keyword evidence="4" id="KW-0378">Hydrolase</keyword>
<name>A0A0N0XKU1_9NEIS</name>
<dbReference type="PANTHER" id="PTHR21666">
    <property type="entry name" value="PEPTIDASE-RELATED"/>
    <property type="match status" value="1"/>
</dbReference>
<dbReference type="PROSITE" id="PS51257">
    <property type="entry name" value="PROKAR_LIPOPROTEIN"/>
    <property type="match status" value="1"/>
</dbReference>
<comment type="caution">
    <text evidence="4">The sequence shown here is derived from an EMBL/GenBank/DDBJ whole genome shotgun (WGS) entry which is preliminary data.</text>
</comment>
<gene>
    <name evidence="4" type="primary">nlpD_1</name>
    <name evidence="4" type="ORF">WG78_00410</name>
</gene>
<evidence type="ECO:0000256" key="2">
    <source>
        <dbReference type="SAM" id="SignalP"/>
    </source>
</evidence>
<dbReference type="InterPro" id="IPR018392">
    <property type="entry name" value="LysM"/>
</dbReference>
<evidence type="ECO:0000313" key="5">
    <source>
        <dbReference type="Proteomes" id="UP000037939"/>
    </source>
</evidence>
<reference evidence="4 5" key="1">
    <citation type="submission" date="2015-07" db="EMBL/GenBank/DDBJ databases">
        <title>Draft genome sequence of the Amantichitinum ursilacus IGB-41, a new chitin-degrading bacterium.</title>
        <authorList>
            <person name="Kirstahler P."/>
            <person name="Guenther M."/>
            <person name="Grumaz C."/>
            <person name="Rupp S."/>
            <person name="Zibek S."/>
            <person name="Sohn K."/>
        </authorList>
    </citation>
    <scope>NUCLEOTIDE SEQUENCE [LARGE SCALE GENOMIC DNA]</scope>
    <source>
        <strain evidence="4 5">IGB-41</strain>
    </source>
</reference>
<dbReference type="Gene3D" id="3.10.350.10">
    <property type="entry name" value="LysM domain"/>
    <property type="match status" value="1"/>
</dbReference>
<protein>
    <submittedName>
        <fullName evidence="4">Murein hydrolase activator NlpD</fullName>
    </submittedName>
</protein>
<dbReference type="InterPro" id="IPR016047">
    <property type="entry name" value="M23ase_b-sheet_dom"/>
</dbReference>
<dbReference type="Proteomes" id="UP000037939">
    <property type="component" value="Unassembled WGS sequence"/>
</dbReference>
<dbReference type="SUPFAM" id="SSF54106">
    <property type="entry name" value="LysM domain"/>
    <property type="match status" value="1"/>
</dbReference>
<dbReference type="Gene3D" id="2.70.70.10">
    <property type="entry name" value="Glucose Permease (Domain IIA)"/>
    <property type="match status" value="1"/>
</dbReference>
<dbReference type="InterPro" id="IPR011055">
    <property type="entry name" value="Dup_hybrid_motif"/>
</dbReference>
<evidence type="ECO:0000256" key="1">
    <source>
        <dbReference type="ARBA" id="ARBA00038420"/>
    </source>
</evidence>
<dbReference type="STRING" id="857265.WG78_00410"/>